<feature type="compositionally biased region" description="Polar residues" evidence="2">
    <location>
        <begin position="113"/>
        <end position="124"/>
    </location>
</feature>
<dbReference type="Pfam" id="PF20148">
    <property type="entry name" value="DUF6531"/>
    <property type="match status" value="1"/>
</dbReference>
<keyword evidence="1" id="KW-0677">Repeat</keyword>
<dbReference type="CDD" id="cd00110">
    <property type="entry name" value="LamG"/>
    <property type="match status" value="1"/>
</dbReference>
<evidence type="ECO:0000313" key="5">
    <source>
        <dbReference type="EMBL" id="ATE55219.1"/>
    </source>
</evidence>
<dbReference type="InterPro" id="IPR013783">
    <property type="entry name" value="Ig-like_fold"/>
</dbReference>
<dbReference type="PANTHER" id="PTHR32305:SF15">
    <property type="entry name" value="PROTEIN RHSA-RELATED"/>
    <property type="match status" value="1"/>
</dbReference>
<dbReference type="NCBIfam" id="TIGR01643">
    <property type="entry name" value="YD_repeat_2x"/>
    <property type="match status" value="6"/>
</dbReference>
<dbReference type="InterPro" id="IPR001791">
    <property type="entry name" value="Laminin_G"/>
</dbReference>
<dbReference type="Gene3D" id="2.170.16.10">
    <property type="entry name" value="Hedgehog/Intein (Hint) domain"/>
    <property type="match status" value="1"/>
</dbReference>
<feature type="domain" description="Hint" evidence="4">
    <location>
        <begin position="2958"/>
        <end position="3060"/>
    </location>
</feature>
<feature type="region of interest" description="Disordered" evidence="2">
    <location>
        <begin position="1278"/>
        <end position="1331"/>
    </location>
</feature>
<feature type="region of interest" description="Disordered" evidence="2">
    <location>
        <begin position="2919"/>
        <end position="2943"/>
    </location>
</feature>
<dbReference type="PANTHER" id="PTHR32305">
    <property type="match status" value="1"/>
</dbReference>
<dbReference type="InterPro" id="IPR050708">
    <property type="entry name" value="T6SS_VgrG/RHS"/>
</dbReference>
<organism evidence="5 6">
    <name type="scientific">Actinosynnema pretiosum</name>
    <dbReference type="NCBI Taxonomy" id="42197"/>
    <lineage>
        <taxon>Bacteria</taxon>
        <taxon>Bacillati</taxon>
        <taxon>Actinomycetota</taxon>
        <taxon>Actinomycetes</taxon>
        <taxon>Pseudonocardiales</taxon>
        <taxon>Pseudonocardiaceae</taxon>
        <taxon>Actinosynnema</taxon>
    </lineage>
</organism>
<gene>
    <name evidence="5" type="ORF">CNX65_19620</name>
</gene>
<dbReference type="Proteomes" id="UP000218505">
    <property type="component" value="Chromosome"/>
</dbReference>
<evidence type="ECO:0000256" key="1">
    <source>
        <dbReference type="ARBA" id="ARBA00022737"/>
    </source>
</evidence>
<dbReference type="NCBIfam" id="TIGR03696">
    <property type="entry name" value="Rhs_assc_core"/>
    <property type="match status" value="1"/>
</dbReference>
<dbReference type="SMART" id="SM00282">
    <property type="entry name" value="LamG"/>
    <property type="match status" value="1"/>
</dbReference>
<feature type="region of interest" description="Disordered" evidence="2">
    <location>
        <begin position="983"/>
        <end position="1018"/>
    </location>
</feature>
<dbReference type="Pfam" id="PF07591">
    <property type="entry name" value="PT-HINT"/>
    <property type="match status" value="1"/>
</dbReference>
<dbReference type="Pfam" id="PF05593">
    <property type="entry name" value="RHS_repeat"/>
    <property type="match status" value="7"/>
</dbReference>
<accession>A0A290Z8C2</accession>
<evidence type="ECO:0000259" key="3">
    <source>
        <dbReference type="SMART" id="SM00282"/>
    </source>
</evidence>
<protein>
    <submittedName>
        <fullName evidence="5">Uncharacterized protein</fullName>
    </submittedName>
</protein>
<dbReference type="GO" id="GO:0005975">
    <property type="term" value="P:carbohydrate metabolic process"/>
    <property type="evidence" value="ECO:0007669"/>
    <property type="project" value="UniProtKB-ARBA"/>
</dbReference>
<dbReference type="SUPFAM" id="SSF56399">
    <property type="entry name" value="ADP-ribosylation"/>
    <property type="match status" value="1"/>
</dbReference>
<dbReference type="InterPro" id="IPR045351">
    <property type="entry name" value="DUF6531"/>
</dbReference>
<feature type="compositionally biased region" description="Low complexity" evidence="2">
    <location>
        <begin position="23"/>
        <end position="32"/>
    </location>
</feature>
<feature type="region of interest" description="Disordered" evidence="2">
    <location>
        <begin position="2166"/>
        <end position="2201"/>
    </location>
</feature>
<dbReference type="InterPro" id="IPR031325">
    <property type="entry name" value="RHS_repeat"/>
</dbReference>
<feature type="compositionally biased region" description="Basic and acidic residues" evidence="2">
    <location>
        <begin position="41"/>
        <end position="65"/>
    </location>
</feature>
<dbReference type="InterPro" id="IPR036844">
    <property type="entry name" value="Hint_dom_sf"/>
</dbReference>
<reference evidence="5" key="1">
    <citation type="submission" date="2017-09" db="EMBL/GenBank/DDBJ databases">
        <title>Complete Genome Sequence of ansamitocin-producing Bacterium Actinosynnema pretiosum X47.</title>
        <authorList>
            <person name="Cao G."/>
            <person name="Zong G."/>
            <person name="Zhong C."/>
            <person name="Fu J."/>
        </authorList>
    </citation>
    <scope>NUCLEOTIDE SEQUENCE [LARGE SCALE GENOMIC DNA]</scope>
    <source>
        <strain evidence="5">X47</strain>
    </source>
</reference>
<dbReference type="InterPro" id="IPR056823">
    <property type="entry name" value="TEN-like_YD-shell"/>
</dbReference>
<dbReference type="Gene3D" id="2.180.10.10">
    <property type="entry name" value="RHS repeat-associated core"/>
    <property type="match status" value="4"/>
</dbReference>
<feature type="compositionally biased region" description="Basic and acidic residues" evidence="2">
    <location>
        <begin position="94"/>
        <end position="107"/>
    </location>
</feature>
<feature type="compositionally biased region" description="Polar residues" evidence="2">
    <location>
        <begin position="1005"/>
        <end position="1014"/>
    </location>
</feature>
<sequence length="3230" mass="343129">MVVLLGAVAQDVVALLPGWTASAPSGAGAPAPEQEWGTAEGQEHEAVGDTPNRELPRSELAKHPQPDFPDSAVRPNEVRELPAEARATGYDAATSREDESRREEFSRTFDNADGTSTTEFSQSPLHQRLLDGSWRPVDAQVVADGDGWRGPRSGDGTSARFAATASERPFVRLELPGGHAFAYGLAGAAPARGRADGARVTYPGVAAHTDLRLDALPGGVKETLVLGSPDAPHTWLFPLALEGLTARLAYGRVELVDGGGAVKAVIPAGFMVDSRPEDPQTSHGVRYELVDHAGGRALKATLDSAWLRDPARAYPVLVDPSVHGATADAAVVTSGGDRTGGTDLRVGQGSDLFLKFDGVSPALAGHRVFGAQLYLTSFDAPSCRPEPVVVQKVDAPWDATGSGKPPTSQTLGGASFARGHVALGQSHSACPAGADVIDLGDGGRDLVQGWVRGQANNGLAVRATSGWKKFAGAGTANPPRLFVTHTPYDAAYRVERGVPEPPVLRTQGGKVRIAVTNRGSADWNPGSHRLAYRMFTPEGRPVQSRDSAALPRTVPPGETVTLDADVHAANPGDYLLDFSMAHGQTWFTDEQIPPVRLSLTVFEIPPIVKAQYPPAGHSAPTLTPQLWADAVDVDAPPNTSVRYEFEVCGSTTDGAPDPGSCTLSPRLAGKTWTVPRGRLQWSETYHWRAFAVDPSGARSEALPFSALLTAVPQPAITAHLGGAPYSAGDLDFDPQTGNYTTSAVDATLGVTGPELSVARTYNSLDPRADLLFGAGWSTRYDMRVVPDQDGSGNVVVTYPDGQQVRFGRNAEDGSFDPPSGRSATFYQDFGQPTLPYVLVDKTNTTYTFREFDGRLMAVLDSAGRSTELDHGPDGKLRRAVGRASADRSLPARVLTFTWTGNHVTEVRTDPPATGGVPARWAYRYLGDRLTEVCDPLGGCTRYDYTTGSHYRSAVLDSRPDSYWRLGESPGSADAPSQVATNLGKDAAAHRGSSPGAPGALDGTGDASTSFSGTGSHVRLPDGALKKSRDLSVELWFRTTSGGPLLGFQRAPFDRDPIGAVPALYVDRDGRLRGQFWHGRVAPITSAGIVNDGRWHHVVLSGSLATQTLFLDGAKVGSTEGEIDTSLFTHGQIGASHVVGPADWAPHGWWPGEPVKHFAGEIDEVALYLHPLGEEAARGHFRAREHSDQLTRITVPSGRVAAELSYDTTNDRLREYTDADGGRWRLGLPQVSGTETMDGQNRTVRNLVRSTEVTDPGNRSHFFDYDPVRGRIIRFVAPLGTGVRPEDRPDPAAPPTTPTSAPPCTSAPPTDPDGVPGYCGGTGVSDPNWQGGPVRGVGVRTYDYDDSGFQQTITDENGHRVVLRNDERGNVLARTTCRLPDTCSTEHFTYHRPAAGRANDTDPRIDKQLTARDGRSADAADTRYLTSSEYDARGELVKQTMPDGATVRHTYTDGSSAAEGGGNEPAGLLKTTQDARGQVTTHRYLRNGDLASTTEPGRTAGEATGRVTRYRYDLLGRKVSETEFSDTFPQGLETTFAYDALNRLVAVTDAPVTNAVTGVRHTKSTVTAYTADGQPERVVVSDLTGGDAPRATSYTYDDRGRQASVTDAEGSTTSYAYDVFGNRTQVVDPLGTRIEYAYTARNKVAEVRLRGWHGKPVSGGRGAAGTPDAGSLLVLEANTYDLGGRLIRRVDAMGRKTLYEHTPNGLVFQVLAEVPAEGGGTRRVVLERNTYDGAGNLVATTGPGGRTTRYSVDAVGRVSEVLADPDGLARRTSYRYDPNGNVTQVARSGNGSNTSGVQTSASSVVDYGYDGAGNRTTESVQSGATALTTSRRYDLRGLQVSETDPRGNAPGADPAAFTTEYRYDESERRVAVVAPPVAVENGSGAPTTTRPTTLIGFDAFGDETAVRDENGGTTRTTHDKVGRPVRVQAPDYTPLGASQPVEAVSTTRYDAAGNAVETTGPRGAVTAFRYDQLGRLAERVDPAADDPTAPGGTWRYTYTHNGERLSVTDPTGARTEATYDALGRQVTRTQLERRPTTAAHTTRFEHDDAGELVKAIAPSGDTTTYTHDALGQRTGATDAAGVTTQFGHDGLGRPVWQRDALGRTSYLRHDGAGRLTGQFSLDAQNRVLRRTSYTHDAAGNALTATDALGRTARYSYDALNRLTSQVEPVSDTESITTSQGYDARGNRTRHTDGRGNRFTTTYTPWSLPESVVEPATAAHPAPADRTWTAVYDAEGNATRLTAPGGVVRERSHDALGRLTRETGAGAQSATAERTRAYDQAGRLTAVDAPGGRNTYAYDDRGALLSATGPSGDSSYAYDGDGRMTSRTDAAGTTGFGYQRGRLSTVADGVTGTPISFSYNEAGQLKALGYGGLRTRAFAYDELGRQKSDVLADASGAALFSLSYEHDLNDRLTRKVVTGLAGAGEHTYGYDHANRLTSWTVGGKRTDYAWDASGNRVRAGDKTAVHDERNRLLSDGDYTYTHTPRGTLASRTSSGFEEEFSFDAFDRLVEVGRTRYAYDGLDRPVTRGGATFAYAGFDLDAAADGESTYGRGPGGELLSLASGGAKRLAVSDKHGDVVGGLDPAGAGLADSAAFDPFGASTAVSGAQRKVGFQGDWTDPDTGQVTMGARWYRPGSGTFASRDTVSAESGPSILFNRYTYAAGRPLDLVDPDGHWPDWGKVWNGVKQVGSAALGVVKEVSGYNDVVNFIREPSFGNFLWAASNFVPFGKLAKGAKYLFGAAGDLLGGARRYGDDLAAGVRRRGGDAAAGARRYGDDVAVGARRGGGAAAVGRNVADFARTAAAGAARAAAHRAVAAVAAAARRAAMEAVTSRARAAIAHAARTNPLPVLQAALKPRVAARDLVSSSPSLPARQVQGLAENVQDVNRVWEAVRATVVKPGTSVVQAVGEQAVTDFANTQVPGLGDLLSMTSPSRRRGNGAAGEAGERGRAAAGSSCAISYDSNSFSGSTPVLMADGSHKPIEDVRVGDEVVATDPTTGESAVKQVTDTRSHRAERALYEIAVKTAESGTGTLVATDEHPFWVQSLRKWLHAEDLKPGYEFLTADNRPATVAGTRPFSDARLVHNLTVDGLHTYHVLAGSASVLTHNSARYCEEAGDLYRSDTREPAEIFDAGFAPKGDNMDLEMHAYGVTGTYGVPESGYVSTSTSFNHANSRNGNTYVVRDVTGLDVNKELGARSPHPHEMEIAIPHKVTPECVIGCFLEGTSTWLPNPKARR</sequence>
<dbReference type="Gene3D" id="2.60.120.200">
    <property type="match status" value="1"/>
</dbReference>
<keyword evidence="6" id="KW-1185">Reference proteome</keyword>
<evidence type="ECO:0000256" key="2">
    <source>
        <dbReference type="SAM" id="MobiDB-lite"/>
    </source>
</evidence>
<dbReference type="SMART" id="SM00306">
    <property type="entry name" value="HintN"/>
    <property type="match status" value="1"/>
</dbReference>
<dbReference type="InterPro" id="IPR022385">
    <property type="entry name" value="Rhs_assc_core"/>
</dbReference>
<evidence type="ECO:0000259" key="4">
    <source>
        <dbReference type="SMART" id="SM00306"/>
    </source>
</evidence>
<dbReference type="InterPro" id="IPR013320">
    <property type="entry name" value="ConA-like_dom_sf"/>
</dbReference>
<dbReference type="KEGG" id="apre:CNX65_19620"/>
<dbReference type="Pfam" id="PF25023">
    <property type="entry name" value="TEN_YD-shell"/>
    <property type="match status" value="1"/>
</dbReference>
<dbReference type="SUPFAM" id="SSF49899">
    <property type="entry name" value="Concanavalin A-like lectins/glucanases"/>
    <property type="match status" value="1"/>
</dbReference>
<dbReference type="SUPFAM" id="SSF51294">
    <property type="entry name" value="Hedgehog/intein (Hint) domain"/>
    <property type="match status" value="1"/>
</dbReference>
<name>A0A290Z8C2_9PSEU</name>
<dbReference type="Gene3D" id="2.60.40.10">
    <property type="entry name" value="Immunoglobulins"/>
    <property type="match status" value="1"/>
</dbReference>
<dbReference type="Pfam" id="PF22596">
    <property type="entry name" value="Scabin-like"/>
    <property type="match status" value="1"/>
</dbReference>
<evidence type="ECO:0000313" key="6">
    <source>
        <dbReference type="Proteomes" id="UP000218505"/>
    </source>
</evidence>
<dbReference type="Gene3D" id="3.90.210.10">
    <property type="entry name" value="Heat-Labile Enterotoxin, subunit A"/>
    <property type="match status" value="1"/>
</dbReference>
<dbReference type="InterPro" id="IPR054695">
    <property type="entry name" value="Pierisin-like_dom"/>
</dbReference>
<dbReference type="Pfam" id="PF13385">
    <property type="entry name" value="Laminin_G_3"/>
    <property type="match status" value="1"/>
</dbReference>
<feature type="compositionally biased region" description="Polar residues" evidence="2">
    <location>
        <begin position="2166"/>
        <end position="2179"/>
    </location>
</feature>
<dbReference type="RefSeq" id="WP_096495054.1">
    <property type="nucleotide sequence ID" value="NZ_CP023445.1"/>
</dbReference>
<dbReference type="EMBL" id="CP023445">
    <property type="protein sequence ID" value="ATE55219.1"/>
    <property type="molecule type" value="Genomic_DNA"/>
</dbReference>
<feature type="region of interest" description="Disordered" evidence="2">
    <location>
        <begin position="23"/>
        <end position="124"/>
    </location>
</feature>
<feature type="compositionally biased region" description="Pro residues" evidence="2">
    <location>
        <begin position="1290"/>
        <end position="1310"/>
    </location>
</feature>
<feature type="domain" description="Laminin G" evidence="3">
    <location>
        <begin position="1028"/>
        <end position="1169"/>
    </location>
</feature>
<proteinExistence type="predicted"/>
<dbReference type="InterPro" id="IPR006530">
    <property type="entry name" value="YD"/>
</dbReference>
<dbReference type="CDD" id="cd00081">
    <property type="entry name" value="Hint"/>
    <property type="match status" value="1"/>
</dbReference>
<dbReference type="InterPro" id="IPR003587">
    <property type="entry name" value="Hint_dom_N"/>
</dbReference>